<dbReference type="GO" id="GO:0005840">
    <property type="term" value="C:ribosome"/>
    <property type="evidence" value="ECO:0007669"/>
    <property type="project" value="UniProtKB-KW"/>
</dbReference>
<evidence type="ECO:0000313" key="7">
    <source>
        <dbReference type="EMBL" id="GMM47945.1"/>
    </source>
</evidence>
<dbReference type="GO" id="GO:1990904">
    <property type="term" value="C:ribonucleoprotein complex"/>
    <property type="evidence" value="ECO:0007669"/>
    <property type="project" value="UniProtKB-KW"/>
</dbReference>
<dbReference type="Proteomes" id="UP001378960">
    <property type="component" value="Unassembled WGS sequence"/>
</dbReference>
<protein>
    <recommendedName>
        <fullName evidence="6">Large ribosomal subunit protein mL50</fullName>
    </recommendedName>
</protein>
<gene>
    <name evidence="7" type="ORF">DAPK24_045430</name>
</gene>
<evidence type="ECO:0000256" key="1">
    <source>
        <dbReference type="ARBA" id="ARBA00004173"/>
    </source>
</evidence>
<sequence length="224" mass="25434">MSLCTVRTFTSTRAAPSVLDYFRFFKKTDKSSSTPAIKPVSNEKAVEIQDTVANDAPKVTILGIKNPRYTDPEIIKQNLNGFVVSKWIPKSNLLLNNDNYKLIINDKLNEIFQKNNIQTTIQIPINDKLNIFKSIQKTFSINIPDYQIANLSNYQLINDYLIKILNPNLANSNITEFTPNAIDLPIDSFKGTNVHIGKHVFEAQKRKTYKKLLKKAASMEKNAV</sequence>
<keyword evidence="5" id="KW-0687">Ribonucleoprotein</keyword>
<dbReference type="Pfam" id="PF10501">
    <property type="entry name" value="Ribosomal_L50"/>
    <property type="match status" value="1"/>
</dbReference>
<comment type="subcellular location">
    <subcellularLocation>
        <location evidence="1">Mitochondrion</location>
    </subcellularLocation>
</comment>
<comment type="similarity">
    <text evidence="2">Belongs to the mitochondrion-specific ribosomal protein mL50 family.</text>
</comment>
<evidence type="ECO:0000256" key="4">
    <source>
        <dbReference type="ARBA" id="ARBA00023128"/>
    </source>
</evidence>
<dbReference type="EMBL" id="BTGB01000009">
    <property type="protein sequence ID" value="GMM47945.1"/>
    <property type="molecule type" value="Genomic_DNA"/>
</dbReference>
<reference evidence="7 8" key="1">
    <citation type="journal article" date="2023" name="Elife">
        <title>Identification of key yeast species and microbe-microbe interactions impacting larval growth of Drosophila in the wild.</title>
        <authorList>
            <person name="Mure A."/>
            <person name="Sugiura Y."/>
            <person name="Maeda R."/>
            <person name="Honda K."/>
            <person name="Sakurai N."/>
            <person name="Takahashi Y."/>
            <person name="Watada M."/>
            <person name="Katoh T."/>
            <person name="Gotoh A."/>
            <person name="Gotoh Y."/>
            <person name="Taniguchi I."/>
            <person name="Nakamura K."/>
            <person name="Hayashi T."/>
            <person name="Katayama T."/>
            <person name="Uemura T."/>
            <person name="Hattori Y."/>
        </authorList>
    </citation>
    <scope>NUCLEOTIDE SEQUENCE [LARGE SCALE GENOMIC DNA]</scope>
    <source>
        <strain evidence="7 8">PK-24</strain>
    </source>
</reference>
<dbReference type="GO" id="GO:0005739">
    <property type="term" value="C:mitochondrion"/>
    <property type="evidence" value="ECO:0007669"/>
    <property type="project" value="UniProtKB-SubCell"/>
</dbReference>
<proteinExistence type="inferred from homology"/>
<keyword evidence="4" id="KW-0496">Mitochondrion</keyword>
<keyword evidence="3" id="KW-0689">Ribosomal protein</keyword>
<organism evidence="7 8">
    <name type="scientific">Pichia kluyveri</name>
    <name type="common">Yeast</name>
    <dbReference type="NCBI Taxonomy" id="36015"/>
    <lineage>
        <taxon>Eukaryota</taxon>
        <taxon>Fungi</taxon>
        <taxon>Dikarya</taxon>
        <taxon>Ascomycota</taxon>
        <taxon>Saccharomycotina</taxon>
        <taxon>Pichiomycetes</taxon>
        <taxon>Pichiales</taxon>
        <taxon>Pichiaceae</taxon>
        <taxon>Pichia</taxon>
    </lineage>
</organism>
<evidence type="ECO:0000256" key="5">
    <source>
        <dbReference type="ARBA" id="ARBA00023274"/>
    </source>
</evidence>
<dbReference type="InterPro" id="IPR018305">
    <property type="entry name" value="Ribosomal_m50"/>
</dbReference>
<evidence type="ECO:0000256" key="6">
    <source>
        <dbReference type="ARBA" id="ARBA00035183"/>
    </source>
</evidence>
<evidence type="ECO:0000256" key="2">
    <source>
        <dbReference type="ARBA" id="ARBA00008860"/>
    </source>
</evidence>
<keyword evidence="8" id="KW-1185">Reference proteome</keyword>
<dbReference type="AlphaFoldDB" id="A0AAV5R9A5"/>
<name>A0AAV5R9A5_PICKL</name>
<accession>A0AAV5R9A5</accession>
<evidence type="ECO:0000256" key="3">
    <source>
        <dbReference type="ARBA" id="ARBA00022980"/>
    </source>
</evidence>
<comment type="caution">
    <text evidence="7">The sequence shown here is derived from an EMBL/GenBank/DDBJ whole genome shotgun (WGS) entry which is preliminary data.</text>
</comment>
<evidence type="ECO:0000313" key="8">
    <source>
        <dbReference type="Proteomes" id="UP001378960"/>
    </source>
</evidence>